<keyword evidence="1" id="KW-0812">Transmembrane</keyword>
<dbReference type="Proteomes" id="UP000553776">
    <property type="component" value="Unassembled WGS sequence"/>
</dbReference>
<evidence type="ECO:0000313" key="2">
    <source>
        <dbReference type="EMBL" id="MBB6691563.1"/>
    </source>
</evidence>
<feature type="transmembrane region" description="Helical" evidence="1">
    <location>
        <begin position="152"/>
        <end position="172"/>
    </location>
</feature>
<comment type="caution">
    <text evidence="2">The sequence shown here is derived from an EMBL/GenBank/DDBJ whole genome shotgun (WGS) entry which is preliminary data.</text>
</comment>
<dbReference type="AlphaFoldDB" id="A0A841TZL5"/>
<evidence type="ECO:0000313" key="3">
    <source>
        <dbReference type="Proteomes" id="UP000553776"/>
    </source>
</evidence>
<accession>A0A841TZL5</accession>
<dbReference type="RefSeq" id="WP_185135552.1">
    <property type="nucleotide sequence ID" value="NZ_JACJVR010000031.1"/>
</dbReference>
<evidence type="ECO:0000256" key="1">
    <source>
        <dbReference type="SAM" id="Phobius"/>
    </source>
</evidence>
<sequence length="224" mass="24504">MNKHYFLASLEYHLAPMPEPRRSEIVKEYEDYFAYGIQAGRAEEEILQELGDPVARASAILNKSWSTEYRPYSDARGGYADSTYDASDASQGTYSASPGYDAGPGYAAAAPWSPPAPRSDFARKLGVLVLLGFLNMILLPIIASLWAALLGFGAGALGAIAAPLAAGLDWFMNGEFFPAKLFIAFGATGIGILMAVAFYYLAKAWIHVNSLYFKWNVHLWRGRN</sequence>
<keyword evidence="1" id="KW-1133">Transmembrane helix</keyword>
<feature type="transmembrane region" description="Helical" evidence="1">
    <location>
        <begin position="181"/>
        <end position="202"/>
    </location>
</feature>
<keyword evidence="1" id="KW-0472">Membrane</keyword>
<organism evidence="2 3">
    <name type="scientific">Cohnella xylanilytica</name>
    <dbReference type="NCBI Taxonomy" id="557555"/>
    <lineage>
        <taxon>Bacteria</taxon>
        <taxon>Bacillati</taxon>
        <taxon>Bacillota</taxon>
        <taxon>Bacilli</taxon>
        <taxon>Bacillales</taxon>
        <taxon>Paenibacillaceae</taxon>
        <taxon>Cohnella</taxon>
    </lineage>
</organism>
<proteinExistence type="predicted"/>
<protein>
    <submittedName>
        <fullName evidence="2">DUF1700 domain-containing protein</fullName>
    </submittedName>
</protein>
<reference evidence="2 3" key="1">
    <citation type="submission" date="2020-08" db="EMBL/GenBank/DDBJ databases">
        <title>Cohnella phylogeny.</title>
        <authorList>
            <person name="Dunlap C."/>
        </authorList>
    </citation>
    <scope>NUCLEOTIDE SEQUENCE [LARGE SCALE GENOMIC DNA]</scope>
    <source>
        <strain evidence="2 3">DSM 25239</strain>
    </source>
</reference>
<dbReference type="Pfam" id="PF22564">
    <property type="entry name" value="HAAS"/>
    <property type="match status" value="1"/>
</dbReference>
<keyword evidence="3" id="KW-1185">Reference proteome</keyword>
<dbReference type="EMBL" id="JACJVR010000031">
    <property type="protein sequence ID" value="MBB6691563.1"/>
    <property type="molecule type" value="Genomic_DNA"/>
</dbReference>
<feature type="transmembrane region" description="Helical" evidence="1">
    <location>
        <begin position="125"/>
        <end position="146"/>
    </location>
</feature>
<gene>
    <name evidence="2" type="ORF">H7B90_09145</name>
</gene>
<name>A0A841TZL5_9BACL</name>